<dbReference type="GO" id="GO:0005634">
    <property type="term" value="C:nucleus"/>
    <property type="evidence" value="ECO:0007669"/>
    <property type="project" value="UniProtKB-SubCell"/>
</dbReference>
<dbReference type="EMBL" id="LXWW01000078">
    <property type="protein sequence ID" value="OAO16484.1"/>
    <property type="molecule type" value="Genomic_DNA"/>
</dbReference>
<dbReference type="GO" id="GO:0005737">
    <property type="term" value="C:cytoplasm"/>
    <property type="evidence" value="ECO:0007669"/>
    <property type="project" value="UniProtKB-SubCell"/>
</dbReference>
<evidence type="ECO:0000256" key="1">
    <source>
        <dbReference type="ARBA" id="ARBA00004123"/>
    </source>
</evidence>
<evidence type="ECO:0000256" key="5">
    <source>
        <dbReference type="ARBA" id="ARBA00022737"/>
    </source>
</evidence>
<comment type="subcellular location">
    <subcellularLocation>
        <location evidence="2">Cytoplasm</location>
    </subcellularLocation>
    <subcellularLocation>
        <location evidence="1">Nucleus</location>
    </subcellularLocation>
</comment>
<keyword evidence="10" id="KW-1185">Reference proteome</keyword>
<dbReference type="Proteomes" id="UP000078348">
    <property type="component" value="Unassembled WGS sequence"/>
</dbReference>
<keyword evidence="3" id="KW-0813">Transport</keyword>
<keyword evidence="5" id="KW-0677">Repeat</keyword>
<dbReference type="InterPro" id="IPR057672">
    <property type="entry name" value="TPR_IPO4/5"/>
</dbReference>
<evidence type="ECO:0000256" key="3">
    <source>
        <dbReference type="ARBA" id="ARBA00022448"/>
    </source>
</evidence>
<dbReference type="SUPFAM" id="SSF48371">
    <property type="entry name" value="ARM repeat"/>
    <property type="match status" value="2"/>
</dbReference>
<evidence type="ECO:0000256" key="4">
    <source>
        <dbReference type="ARBA" id="ARBA00022490"/>
    </source>
</evidence>
<dbReference type="Pfam" id="PF18808">
    <property type="entry name" value="Importin_rep_4"/>
    <property type="match status" value="1"/>
</dbReference>
<dbReference type="InterPro" id="IPR016024">
    <property type="entry name" value="ARM-type_fold"/>
</dbReference>
<evidence type="ECO:0000256" key="2">
    <source>
        <dbReference type="ARBA" id="ARBA00004496"/>
    </source>
</evidence>
<keyword evidence="6" id="KW-0653">Protein transport</keyword>
<evidence type="ECO:0000259" key="8">
    <source>
        <dbReference type="Pfam" id="PF25780"/>
    </source>
</evidence>
<dbReference type="GO" id="GO:0006606">
    <property type="term" value="P:protein import into nucleus"/>
    <property type="evidence" value="ECO:0007669"/>
    <property type="project" value="InterPro"/>
</dbReference>
<sequence length="1075" mass="120695">MEQLLKQLLTVNNDNRSRGEGALAELEKHPESYITSLVSVIHTSSLSSVRNLACILMRQKLNTGEDGVWDKLSPAYQTSVKAQLLQLLENEKELNIREKICQCIGELGLSRLEVGDWPELLPCVFALCQALDPATRLSGTSIIHYLTPYLAVADKDDFPNLLVIYQQSLKEHDHPLIQVEACRSVCTLLRNLQTYETIAFVNLIPLILRALGDMLNHNRVSFAREIIIALCDLVEVHPTFFKQNLESLIQAMISIARSTVIDEETRHSALEFLTLLIEYSPVMIRALPANILIVPLLHILLGLLLKVEDDPEWSLAEDEPDESEDNVFSYALHILNRVSLAIRSRVLLPPLYQMVEGFIHNADWKHRHAAMYCLAQVAEIVTDAQQKRQICDYVLASFQDDHVRVRYAAIRCLGQLATDFKPFIQEELAMAALNAIFSKLSAEEPVRIRYIATAALINFVDGASKEMLQPVLTEMLQALVTPLQVSPVIVQQQIMFSIASIADCVGELIAPFYQSIMPVIKSLYIHPPITQDSLADPADLTVYRANALECITCVGIAVGGATFRNDAREVLEVMYHEGMGQVEQDGSDMKVYMMTAWGRMCTALKEDFIPYLDMIIPILLNTANQEDDDSNIIRTNGMNEKAVACRVLSIIVVDLHSALLPYISAIMHTLLPLLNTLPFQDIQMAVLVIMPDLLISIAESIYGLVGIENYRQSFNFILDTLLTFLVDDPDLELLIPSLQTLQLCLEKSVLEKEERVEVIGGAEISRIIDVMNASLKLSFERRAVRSADVEQEDWDEEEVEEFKDLENDENRANYLISDVIGLLLRLYPRFALPLVHEIMLSDLMQLADESRTNGDKLVAIHVMEEIVSNCGKDAFQYYTTFVPIFLREIHSPDADLRYDVLRGLQSTVEVGKDLVCEIAPRCVKEIELVLDDPVSQDAMYEKSNALGVVVLGRVCVALGNYLIMLGEHFSFWLNHLACVKEKEMVEACVDMACSLLQRGEVAFVGDANQNILPILQYLCNSLGVVNDELGLRVVQMLKSIQSQSDPSLFTMLWNSLGNEKASFVKQRLDAVANMV</sequence>
<keyword evidence="7" id="KW-0539">Nucleus</keyword>
<dbReference type="Pfam" id="PF02985">
    <property type="entry name" value="HEAT"/>
    <property type="match status" value="1"/>
</dbReference>
<comment type="caution">
    <text evidence="9">The sequence shown here is derived from an EMBL/GenBank/DDBJ whole genome shotgun (WGS) entry which is preliminary data.</text>
</comment>
<dbReference type="Gene3D" id="1.25.10.10">
    <property type="entry name" value="Leucine-rich Repeat Variant"/>
    <property type="match status" value="1"/>
</dbReference>
<proteinExistence type="predicted"/>
<dbReference type="Pfam" id="PF25780">
    <property type="entry name" value="TPR_IPO5"/>
    <property type="match status" value="1"/>
</dbReference>
<dbReference type="InterPro" id="IPR041653">
    <property type="entry name" value="Importin_rep_4"/>
</dbReference>
<protein>
    <submittedName>
        <fullName evidence="9">Armadillo/beta-catenin-like repeat-containing protein</fullName>
    </submittedName>
</protein>
<evidence type="ECO:0000313" key="10">
    <source>
        <dbReference type="Proteomes" id="UP000078348"/>
    </source>
</evidence>
<evidence type="ECO:0000256" key="7">
    <source>
        <dbReference type="ARBA" id="ARBA00023242"/>
    </source>
</evidence>
<gene>
    <name evidence="9" type="ORF">AV274_1807</name>
</gene>
<name>A0A196SKN3_BLAHN</name>
<organism evidence="9 10">
    <name type="scientific">Blastocystis sp. subtype 1 (strain ATCC 50177 / NandII)</name>
    <dbReference type="NCBI Taxonomy" id="478820"/>
    <lineage>
        <taxon>Eukaryota</taxon>
        <taxon>Sar</taxon>
        <taxon>Stramenopiles</taxon>
        <taxon>Bigyra</taxon>
        <taxon>Opalozoa</taxon>
        <taxon>Opalinata</taxon>
        <taxon>Blastocystidae</taxon>
        <taxon>Blastocystis</taxon>
    </lineage>
</organism>
<keyword evidence="4" id="KW-0963">Cytoplasm</keyword>
<feature type="domain" description="IPO4/5-like TPR repeats" evidence="8">
    <location>
        <begin position="95"/>
        <end position="250"/>
    </location>
</feature>
<evidence type="ECO:0000313" key="9">
    <source>
        <dbReference type="EMBL" id="OAO16484.1"/>
    </source>
</evidence>
<dbReference type="InterPro" id="IPR040122">
    <property type="entry name" value="Importin_beta"/>
</dbReference>
<dbReference type="AlphaFoldDB" id="A0A196SKN3"/>
<accession>A0A196SKN3</accession>
<dbReference type="InterPro" id="IPR011989">
    <property type="entry name" value="ARM-like"/>
</dbReference>
<dbReference type="STRING" id="478820.A0A196SKN3"/>
<dbReference type="OrthoDB" id="543373at2759"/>
<reference evidence="9 10" key="1">
    <citation type="submission" date="2016-05" db="EMBL/GenBank/DDBJ databases">
        <title>Nuclear genome of Blastocystis sp. subtype 1 NandII.</title>
        <authorList>
            <person name="Gentekaki E."/>
            <person name="Curtis B."/>
            <person name="Stairs C."/>
            <person name="Eme L."/>
            <person name="Herman E."/>
            <person name="Klimes V."/>
            <person name="Arias M.C."/>
            <person name="Elias M."/>
            <person name="Hilliou F."/>
            <person name="Klute M."/>
            <person name="Malik S.-B."/>
            <person name="Pightling A."/>
            <person name="Rachubinski R."/>
            <person name="Salas D."/>
            <person name="Schlacht A."/>
            <person name="Suga H."/>
            <person name="Archibald J."/>
            <person name="Ball S.G."/>
            <person name="Clark G."/>
            <person name="Dacks J."/>
            <person name="Van Der Giezen M."/>
            <person name="Tsaousis A."/>
            <person name="Roger A."/>
        </authorList>
    </citation>
    <scope>NUCLEOTIDE SEQUENCE [LARGE SCALE GENOMIC DNA]</scope>
    <source>
        <strain evidence="10">ATCC 50177 / NandII</strain>
    </source>
</reference>
<dbReference type="InterPro" id="IPR000357">
    <property type="entry name" value="HEAT"/>
</dbReference>
<evidence type="ECO:0000256" key="6">
    <source>
        <dbReference type="ARBA" id="ARBA00022927"/>
    </source>
</evidence>
<dbReference type="PANTHER" id="PTHR10527">
    <property type="entry name" value="IMPORTIN BETA"/>
    <property type="match status" value="1"/>
</dbReference>